<name>A0A9P4SCA6_9PEZI</name>
<organism evidence="1 2">
    <name type="scientific">Patellaria atrata CBS 101060</name>
    <dbReference type="NCBI Taxonomy" id="1346257"/>
    <lineage>
        <taxon>Eukaryota</taxon>
        <taxon>Fungi</taxon>
        <taxon>Dikarya</taxon>
        <taxon>Ascomycota</taxon>
        <taxon>Pezizomycotina</taxon>
        <taxon>Dothideomycetes</taxon>
        <taxon>Dothideomycetes incertae sedis</taxon>
        <taxon>Patellariales</taxon>
        <taxon>Patellariaceae</taxon>
        <taxon>Patellaria</taxon>
    </lineage>
</organism>
<protein>
    <submittedName>
        <fullName evidence="1">Uncharacterized protein</fullName>
    </submittedName>
</protein>
<dbReference type="EMBL" id="MU006094">
    <property type="protein sequence ID" value="KAF2839764.1"/>
    <property type="molecule type" value="Genomic_DNA"/>
</dbReference>
<accession>A0A9P4SCA6</accession>
<gene>
    <name evidence="1" type="ORF">M501DRAFT_732911</name>
</gene>
<keyword evidence="2" id="KW-1185">Reference proteome</keyword>
<proteinExistence type="predicted"/>
<sequence>MELLKGLTEEQRVSCRILYGFLENAIAIHHCNDLSDMDSDISDGMSDDWSAHLSSHDFSCVSGKWSYSYLGVDEEGSDFPRIYNQAWWGLVIRRPIGFMVATVERPEAQHLGELSHGHMGSQVFSGSYPQPFIVVEAARTVVDGITKSFVMPPWILEVVDEYTQLTYSRNMHQNE</sequence>
<dbReference type="Proteomes" id="UP000799429">
    <property type="component" value="Unassembled WGS sequence"/>
</dbReference>
<reference evidence="1" key="1">
    <citation type="journal article" date="2020" name="Stud. Mycol.">
        <title>101 Dothideomycetes genomes: a test case for predicting lifestyles and emergence of pathogens.</title>
        <authorList>
            <person name="Haridas S."/>
            <person name="Albert R."/>
            <person name="Binder M."/>
            <person name="Bloem J."/>
            <person name="Labutti K."/>
            <person name="Salamov A."/>
            <person name="Andreopoulos B."/>
            <person name="Baker S."/>
            <person name="Barry K."/>
            <person name="Bills G."/>
            <person name="Bluhm B."/>
            <person name="Cannon C."/>
            <person name="Castanera R."/>
            <person name="Culley D."/>
            <person name="Daum C."/>
            <person name="Ezra D."/>
            <person name="Gonzalez J."/>
            <person name="Henrissat B."/>
            <person name="Kuo A."/>
            <person name="Liang C."/>
            <person name="Lipzen A."/>
            <person name="Lutzoni F."/>
            <person name="Magnuson J."/>
            <person name="Mondo S."/>
            <person name="Nolan M."/>
            <person name="Ohm R."/>
            <person name="Pangilinan J."/>
            <person name="Park H.-J."/>
            <person name="Ramirez L."/>
            <person name="Alfaro M."/>
            <person name="Sun H."/>
            <person name="Tritt A."/>
            <person name="Yoshinaga Y."/>
            <person name="Zwiers L.-H."/>
            <person name="Turgeon B."/>
            <person name="Goodwin S."/>
            <person name="Spatafora J."/>
            <person name="Crous P."/>
            <person name="Grigoriev I."/>
        </authorList>
    </citation>
    <scope>NUCLEOTIDE SEQUENCE</scope>
    <source>
        <strain evidence="1">CBS 101060</strain>
    </source>
</reference>
<comment type="caution">
    <text evidence="1">The sequence shown here is derived from an EMBL/GenBank/DDBJ whole genome shotgun (WGS) entry which is preliminary data.</text>
</comment>
<dbReference type="AlphaFoldDB" id="A0A9P4SCA6"/>
<evidence type="ECO:0000313" key="2">
    <source>
        <dbReference type="Proteomes" id="UP000799429"/>
    </source>
</evidence>
<evidence type="ECO:0000313" key="1">
    <source>
        <dbReference type="EMBL" id="KAF2839764.1"/>
    </source>
</evidence>